<dbReference type="Proteomes" id="UP000235388">
    <property type="component" value="Unassembled WGS sequence"/>
</dbReference>
<comment type="caution">
    <text evidence="4">The sequence shown here is derived from an EMBL/GenBank/DDBJ whole genome shotgun (WGS) entry which is preliminary data.</text>
</comment>
<evidence type="ECO:0000313" key="4">
    <source>
        <dbReference type="EMBL" id="PLW21407.1"/>
    </source>
</evidence>
<dbReference type="InterPro" id="IPR011707">
    <property type="entry name" value="Cu-oxidase-like_N"/>
</dbReference>
<dbReference type="InterPro" id="IPR008972">
    <property type="entry name" value="Cupredoxin"/>
</dbReference>
<dbReference type="Gene3D" id="2.60.40.420">
    <property type="entry name" value="Cupredoxins - blue copper proteins"/>
    <property type="match status" value="1"/>
</dbReference>
<proteinExistence type="inferred from homology"/>
<gene>
    <name evidence="4" type="ORF">PCANC_03848</name>
</gene>
<dbReference type="EMBL" id="PGCJ01000784">
    <property type="protein sequence ID" value="PLW21407.1"/>
    <property type="molecule type" value="Genomic_DNA"/>
</dbReference>
<dbReference type="AlphaFoldDB" id="A0A2N5T7E5"/>
<comment type="similarity">
    <text evidence="1">Belongs to the multicopper oxidase family.</text>
</comment>
<evidence type="ECO:0000256" key="2">
    <source>
        <dbReference type="SAM" id="MobiDB-lite"/>
    </source>
</evidence>
<dbReference type="OrthoDB" id="2504851at2759"/>
<dbReference type="SUPFAM" id="SSF49503">
    <property type="entry name" value="Cupredoxins"/>
    <property type="match status" value="1"/>
</dbReference>
<dbReference type="Pfam" id="PF07732">
    <property type="entry name" value="Cu-oxidase_3"/>
    <property type="match status" value="1"/>
</dbReference>
<feature type="region of interest" description="Disordered" evidence="2">
    <location>
        <begin position="1"/>
        <end position="24"/>
    </location>
</feature>
<evidence type="ECO:0000256" key="1">
    <source>
        <dbReference type="ARBA" id="ARBA00010609"/>
    </source>
</evidence>
<name>A0A2N5T7E5_9BASI</name>
<organism evidence="4 5">
    <name type="scientific">Puccinia coronata f. sp. avenae</name>
    <dbReference type="NCBI Taxonomy" id="200324"/>
    <lineage>
        <taxon>Eukaryota</taxon>
        <taxon>Fungi</taxon>
        <taxon>Dikarya</taxon>
        <taxon>Basidiomycota</taxon>
        <taxon>Pucciniomycotina</taxon>
        <taxon>Pucciniomycetes</taxon>
        <taxon>Pucciniales</taxon>
        <taxon>Pucciniaceae</taxon>
        <taxon>Puccinia</taxon>
    </lineage>
</organism>
<evidence type="ECO:0000313" key="5">
    <source>
        <dbReference type="Proteomes" id="UP000235388"/>
    </source>
</evidence>
<dbReference type="GO" id="GO:0005507">
    <property type="term" value="F:copper ion binding"/>
    <property type="evidence" value="ECO:0007669"/>
    <property type="project" value="InterPro"/>
</dbReference>
<evidence type="ECO:0000259" key="3">
    <source>
        <dbReference type="Pfam" id="PF07732"/>
    </source>
</evidence>
<sequence>MFHGTAGGRGLRDEATTSLPSEQPRPLAAQIAAAVARFFGVRVAKKWMATRFDSRGPSDKWSEDLARQVVGPTCRWPMSDKWSSLPAQWVIEQAGSTTCRTAQIVPRSSGAIRRVVGPASRTPRADHMLDVPVRPIPTCRADTFDRSSGRTRCPTCPLVGQACPTSAGLTSVTCRTCRFDESNSSDFPDFQITDKPKTHRYTFNVTGFTAALDGFLRPVLAINGQIPGPLIQANEGDQLEITVINQMKVGLTIHWRGLYQASTQFSALNRFHEGAVLHNFH</sequence>
<keyword evidence="5" id="KW-1185">Reference proteome</keyword>
<feature type="domain" description="Plastocyanin-like" evidence="3">
    <location>
        <begin position="210"/>
        <end position="263"/>
    </location>
</feature>
<dbReference type="STRING" id="200324.A0A2N5T7E5"/>
<protein>
    <recommendedName>
        <fullName evidence="3">Plastocyanin-like domain-containing protein</fullName>
    </recommendedName>
</protein>
<reference evidence="4 5" key="1">
    <citation type="submission" date="2017-11" db="EMBL/GenBank/DDBJ databases">
        <title>De novo assembly and phasing of dikaryotic genomes from two isolates of Puccinia coronata f. sp. avenae, the causal agent of oat crown rust.</title>
        <authorList>
            <person name="Miller M.E."/>
            <person name="Zhang Y."/>
            <person name="Omidvar V."/>
            <person name="Sperschneider J."/>
            <person name="Schwessinger B."/>
            <person name="Raley C."/>
            <person name="Palmer J.M."/>
            <person name="Garnica D."/>
            <person name="Upadhyaya N."/>
            <person name="Rathjen J."/>
            <person name="Taylor J.M."/>
            <person name="Park R.F."/>
            <person name="Dodds P.N."/>
            <person name="Hirsch C.D."/>
            <person name="Kianian S.F."/>
            <person name="Figueroa M."/>
        </authorList>
    </citation>
    <scope>NUCLEOTIDE SEQUENCE [LARGE SCALE GENOMIC DNA]</scope>
    <source>
        <strain evidence="4">12NC29</strain>
    </source>
</reference>
<accession>A0A2N5T7E5</accession>